<reference evidence="1 2" key="3">
    <citation type="submission" date="2019-11" db="EMBL/GenBank/DDBJ databases">
        <title>A de novo genome assembly of a pear dwarfing rootstock.</title>
        <authorList>
            <person name="Wang F."/>
            <person name="Wang J."/>
            <person name="Li S."/>
            <person name="Zhang Y."/>
            <person name="Fang M."/>
            <person name="Ma L."/>
            <person name="Zhao Y."/>
            <person name="Jiang S."/>
        </authorList>
    </citation>
    <scope>NUCLEOTIDE SEQUENCE [LARGE SCALE GENOMIC DNA]</scope>
    <source>
        <strain evidence="1">S2</strain>
        <tissue evidence="1">Leaf</tissue>
    </source>
</reference>
<name>A0A5N5HWV7_9ROSA</name>
<dbReference type="Proteomes" id="UP000327157">
    <property type="component" value="Chromosome 12"/>
</dbReference>
<dbReference type="AlphaFoldDB" id="A0A5N5HWV7"/>
<reference evidence="2" key="2">
    <citation type="submission" date="2019-10" db="EMBL/GenBank/DDBJ databases">
        <title>A de novo genome assembly of a pear dwarfing rootstock.</title>
        <authorList>
            <person name="Wang F."/>
            <person name="Wang J."/>
            <person name="Li S."/>
            <person name="Zhang Y."/>
            <person name="Fang M."/>
            <person name="Ma L."/>
            <person name="Zhao Y."/>
            <person name="Jiang S."/>
        </authorList>
    </citation>
    <scope>NUCLEOTIDE SEQUENCE [LARGE SCALE GENOMIC DNA]</scope>
</reference>
<gene>
    <name evidence="1" type="ORF">D8674_008802</name>
</gene>
<evidence type="ECO:0000313" key="1">
    <source>
        <dbReference type="EMBL" id="KAB2631283.1"/>
    </source>
</evidence>
<reference evidence="1 2" key="1">
    <citation type="submission" date="2019-09" db="EMBL/GenBank/DDBJ databases">
        <authorList>
            <person name="Ou C."/>
        </authorList>
    </citation>
    <scope>NUCLEOTIDE SEQUENCE [LARGE SCALE GENOMIC DNA]</scope>
    <source>
        <strain evidence="1">S2</strain>
        <tissue evidence="1">Leaf</tissue>
    </source>
</reference>
<evidence type="ECO:0000313" key="2">
    <source>
        <dbReference type="Proteomes" id="UP000327157"/>
    </source>
</evidence>
<comment type="caution">
    <text evidence="1">The sequence shown here is derived from an EMBL/GenBank/DDBJ whole genome shotgun (WGS) entry which is preliminary data.</text>
</comment>
<accession>A0A5N5HWV7</accession>
<proteinExistence type="predicted"/>
<dbReference type="EMBL" id="SMOL01000143">
    <property type="protein sequence ID" value="KAB2631283.1"/>
    <property type="molecule type" value="Genomic_DNA"/>
</dbReference>
<sequence>MLSLSTLIAFFIRAAFDTYDHGDLDVVDKKVPLKVPIGTSPSLLPPSSRVAIACNNLFLLTFVLHLLGGRNDEDLPSPTDLIGCKSWSRK</sequence>
<organism evidence="1 2">
    <name type="scientific">Pyrus ussuriensis x Pyrus communis</name>
    <dbReference type="NCBI Taxonomy" id="2448454"/>
    <lineage>
        <taxon>Eukaryota</taxon>
        <taxon>Viridiplantae</taxon>
        <taxon>Streptophyta</taxon>
        <taxon>Embryophyta</taxon>
        <taxon>Tracheophyta</taxon>
        <taxon>Spermatophyta</taxon>
        <taxon>Magnoliopsida</taxon>
        <taxon>eudicotyledons</taxon>
        <taxon>Gunneridae</taxon>
        <taxon>Pentapetalae</taxon>
        <taxon>rosids</taxon>
        <taxon>fabids</taxon>
        <taxon>Rosales</taxon>
        <taxon>Rosaceae</taxon>
        <taxon>Amygdaloideae</taxon>
        <taxon>Maleae</taxon>
        <taxon>Pyrus</taxon>
    </lineage>
</organism>
<protein>
    <submittedName>
        <fullName evidence="1">Uncharacterized protein</fullName>
    </submittedName>
</protein>
<keyword evidence="2" id="KW-1185">Reference proteome</keyword>